<dbReference type="GO" id="GO:0005524">
    <property type="term" value="F:ATP binding"/>
    <property type="evidence" value="ECO:0007669"/>
    <property type="project" value="UniProtKB-KW"/>
</dbReference>
<dbReference type="PANTHER" id="PTHR10492">
    <property type="match status" value="1"/>
</dbReference>
<keyword evidence="4" id="KW-1185">Reference proteome</keyword>
<keyword evidence="1" id="KW-0234">DNA repair</keyword>
<evidence type="ECO:0000259" key="3">
    <source>
        <dbReference type="Pfam" id="PF21530"/>
    </source>
</evidence>
<organism evidence="4 5">
    <name type="scientific">Strongyloides papillosus</name>
    <name type="common">Intestinal threadworm</name>
    <dbReference type="NCBI Taxonomy" id="174720"/>
    <lineage>
        <taxon>Eukaryota</taxon>
        <taxon>Metazoa</taxon>
        <taxon>Ecdysozoa</taxon>
        <taxon>Nematoda</taxon>
        <taxon>Chromadorea</taxon>
        <taxon>Rhabditida</taxon>
        <taxon>Tylenchina</taxon>
        <taxon>Panagrolaimomorpha</taxon>
        <taxon>Strongyloidoidea</taxon>
        <taxon>Strongyloididae</taxon>
        <taxon>Strongyloides</taxon>
    </lineage>
</organism>
<dbReference type="GO" id="GO:0006281">
    <property type="term" value="P:DNA repair"/>
    <property type="evidence" value="ECO:0007669"/>
    <property type="project" value="UniProtKB-KW"/>
</dbReference>
<dbReference type="EC" id="5.6.2.3" evidence="1"/>
<sequence>MFFNRFNTIKSKHAVACEAGRCKYITALRLAVTSEASGPACYHLLYQIYFLLTANGYNIKKSNLPFNSIIFEDIVDQEGMSIEEDTILLQRYVNNATKGQLNGYEAFKTIFNSTRDSKLIMIEGPAATGKTYLYNMLSTYLRTEDFVIEPRTIRRLPELERLRIKHCDAIFIDEVSMLSMKQLSYIDNVLRLHFFRHKSFGGKLIVMGGDFRQCLPIIKNQTTGQMQGSTILNSNYFTHDHQVKRIYLNENMRATDNERNFAKFLLQVGNGVRYTQQDMQNNEMTAILAPTNATTKNMNEQMLLKYYPKTIETYYSKDENYYENDNNAAALELTVELFNTFNPFRYPLHEFKIAKCCILICLRNLNIREGLCNGTRMIYEGVYSVPNESRKLLKCKSLDGTKTFFIPQIEHTPVDLNCAIPFTRYQFPVKLGYCMTINKSQGQILDKVGLLIDEMGIFSHGQL</sequence>
<comment type="similarity">
    <text evidence="1">Belongs to the helicase family.</text>
</comment>
<keyword evidence="1" id="KW-0233">DNA recombination</keyword>
<dbReference type="GO" id="GO:0016887">
    <property type="term" value="F:ATP hydrolysis activity"/>
    <property type="evidence" value="ECO:0007669"/>
    <property type="project" value="RHEA"/>
</dbReference>
<dbReference type="Pfam" id="PF21530">
    <property type="entry name" value="Pif1_2B_dom"/>
    <property type="match status" value="1"/>
</dbReference>
<dbReference type="Gene3D" id="3.40.50.300">
    <property type="entry name" value="P-loop containing nucleotide triphosphate hydrolases"/>
    <property type="match status" value="1"/>
</dbReference>
<evidence type="ECO:0000259" key="2">
    <source>
        <dbReference type="Pfam" id="PF05970"/>
    </source>
</evidence>
<dbReference type="InterPro" id="IPR027417">
    <property type="entry name" value="P-loop_NTPase"/>
</dbReference>
<dbReference type="WBParaSite" id="SPAL_0000623700.1">
    <property type="protein sequence ID" value="SPAL_0000623700.1"/>
    <property type="gene ID" value="SPAL_0000623700"/>
</dbReference>
<dbReference type="SUPFAM" id="SSF52540">
    <property type="entry name" value="P-loop containing nucleoside triphosphate hydrolases"/>
    <property type="match status" value="2"/>
</dbReference>
<dbReference type="InterPro" id="IPR049163">
    <property type="entry name" value="Pif1-like_2B_dom"/>
</dbReference>
<name>A0A0N5BJX0_STREA</name>
<dbReference type="GO" id="GO:0000723">
    <property type="term" value="P:telomere maintenance"/>
    <property type="evidence" value="ECO:0007669"/>
    <property type="project" value="InterPro"/>
</dbReference>
<dbReference type="GO" id="GO:0043139">
    <property type="term" value="F:5'-3' DNA helicase activity"/>
    <property type="evidence" value="ECO:0007669"/>
    <property type="project" value="UniProtKB-EC"/>
</dbReference>
<keyword evidence="1" id="KW-0347">Helicase</keyword>
<reference evidence="5" key="1">
    <citation type="submission" date="2017-02" db="UniProtKB">
        <authorList>
            <consortium name="WormBaseParasite"/>
        </authorList>
    </citation>
    <scope>IDENTIFICATION</scope>
</reference>
<keyword evidence="1" id="KW-0378">Hydrolase</keyword>
<feature type="domain" description="DNA helicase Pif1-like DEAD-box helicase" evidence="2">
    <location>
        <begin position="163"/>
        <end position="275"/>
    </location>
</feature>
<dbReference type="GO" id="GO:0006310">
    <property type="term" value="P:DNA recombination"/>
    <property type="evidence" value="ECO:0007669"/>
    <property type="project" value="UniProtKB-KW"/>
</dbReference>
<evidence type="ECO:0000256" key="1">
    <source>
        <dbReference type="RuleBase" id="RU363044"/>
    </source>
</evidence>
<protein>
    <recommendedName>
        <fullName evidence="1">ATP-dependent DNA helicase</fullName>
        <ecNumber evidence="1">5.6.2.3</ecNumber>
    </recommendedName>
</protein>
<dbReference type="Pfam" id="PF05970">
    <property type="entry name" value="PIF1"/>
    <property type="match status" value="1"/>
</dbReference>
<dbReference type="InterPro" id="IPR010285">
    <property type="entry name" value="DNA_helicase_pif1-like_DEAD"/>
</dbReference>
<keyword evidence="1" id="KW-0067">ATP-binding</keyword>
<keyword evidence="1" id="KW-0227">DNA damage</keyword>
<dbReference type="AlphaFoldDB" id="A0A0N5BJX0"/>
<keyword evidence="1" id="KW-0547">Nucleotide-binding</keyword>
<dbReference type="STRING" id="174720.A0A0N5BJX0"/>
<feature type="domain" description="DNA helicase Pif1-like 2B" evidence="3">
    <location>
        <begin position="336"/>
        <end position="378"/>
    </location>
</feature>
<accession>A0A0N5BJX0</accession>
<dbReference type="Proteomes" id="UP000046392">
    <property type="component" value="Unplaced"/>
</dbReference>
<comment type="catalytic activity">
    <reaction evidence="1">
        <text>ATP + H2O = ADP + phosphate + H(+)</text>
        <dbReference type="Rhea" id="RHEA:13065"/>
        <dbReference type="ChEBI" id="CHEBI:15377"/>
        <dbReference type="ChEBI" id="CHEBI:15378"/>
        <dbReference type="ChEBI" id="CHEBI:30616"/>
        <dbReference type="ChEBI" id="CHEBI:43474"/>
        <dbReference type="ChEBI" id="CHEBI:456216"/>
        <dbReference type="EC" id="5.6.2.3"/>
    </reaction>
</comment>
<proteinExistence type="inferred from homology"/>
<evidence type="ECO:0000313" key="4">
    <source>
        <dbReference type="Proteomes" id="UP000046392"/>
    </source>
</evidence>
<comment type="cofactor">
    <cofactor evidence="1">
        <name>Mg(2+)</name>
        <dbReference type="ChEBI" id="CHEBI:18420"/>
    </cofactor>
</comment>
<evidence type="ECO:0000313" key="5">
    <source>
        <dbReference type="WBParaSite" id="SPAL_0000623700.1"/>
    </source>
</evidence>